<keyword evidence="6" id="KW-0539">Nucleus</keyword>
<evidence type="ECO:0000256" key="3">
    <source>
        <dbReference type="ARBA" id="ARBA00022737"/>
    </source>
</evidence>
<evidence type="ECO:0000259" key="8">
    <source>
        <dbReference type="PROSITE" id="PS50157"/>
    </source>
</evidence>
<feature type="domain" description="C2H2-type" evidence="8">
    <location>
        <begin position="446"/>
        <end position="473"/>
    </location>
</feature>
<dbReference type="PANTHER" id="PTHR16515">
    <property type="entry name" value="PR DOMAIN ZINC FINGER PROTEIN"/>
    <property type="match status" value="1"/>
</dbReference>
<dbReference type="Gene3D" id="3.30.160.60">
    <property type="entry name" value="Classic Zinc Finger"/>
    <property type="match status" value="5"/>
</dbReference>
<evidence type="ECO:0000256" key="4">
    <source>
        <dbReference type="ARBA" id="ARBA00022771"/>
    </source>
</evidence>
<evidence type="ECO:0000256" key="7">
    <source>
        <dbReference type="PROSITE-ProRule" id="PRU00042"/>
    </source>
</evidence>
<dbReference type="Pfam" id="PF00096">
    <property type="entry name" value="zf-C2H2"/>
    <property type="match status" value="2"/>
</dbReference>
<comment type="caution">
    <text evidence="9">The sequence shown here is derived from an EMBL/GenBank/DDBJ whole genome shotgun (WGS) entry which is preliminary data.</text>
</comment>
<proteinExistence type="predicted"/>
<name>A0ABQ9J6X4_9CUCU</name>
<evidence type="ECO:0000313" key="10">
    <source>
        <dbReference type="Proteomes" id="UP001162164"/>
    </source>
</evidence>
<evidence type="ECO:0000256" key="1">
    <source>
        <dbReference type="ARBA" id="ARBA00004123"/>
    </source>
</evidence>
<sequence length="632" mass="73105">MSNTSEFLVTMNTCNFSICRLCLKPYQLSDKGTKSTEIVKTFLQILGLRDATETAVCESCENSIEKYFSFKYALRNKDLVYSSVKNKDGDGQCLPDVQIDLENMCHFCFESTLHKTLTIINFDDIPMSIMLPTYFPEVVSSLTKTSLICGPCSESLVDLLHFINNCKQVEKQAEDYRKLDFVSQSDVDMAQIQESVSKENQDDYGIGLVKPEVEAPENEVLDHHLIDHHLSIKDDLNVDDIEKIEPDYIDIQMDSATENPEEALPNIDPTSSPALEETCKDHPTLDNPDQFDAPELIHVPKKPHKCPLCEYESPFKYNLQRHALKHETTPDTPTYKCDLCIFETKHKSNLAKHSVTHRKMSEVKTFKCDRCSFQTKWKANLEQHLNWHEGRKGHKCELCDFETERKKVLRQHITSMHKDATKGVEYKGNLKQHLEQHDGRPKVKPFECPTCGHKTTSTYHLERHMLSHKDASEVPLHTCGQCGYQSKYRNNLEYHKRLSCTKAAPDKEPVFMYNCTYCTFQTKYKSNLPSHMKIHSAKRYRCKVCDYRTNVKYSLEEHMQAHMSNTTSGVYQCPTCGYETKQRACLWKHMIVHKGPGETAMYECDVCEHKTKYRYNMHKHMQLHEGATEQKV</sequence>
<protein>
    <recommendedName>
        <fullName evidence="8">C2H2-type domain-containing protein</fullName>
    </recommendedName>
</protein>
<feature type="domain" description="C2H2-type" evidence="8">
    <location>
        <begin position="540"/>
        <end position="567"/>
    </location>
</feature>
<evidence type="ECO:0000256" key="5">
    <source>
        <dbReference type="ARBA" id="ARBA00022833"/>
    </source>
</evidence>
<dbReference type="Proteomes" id="UP001162164">
    <property type="component" value="Unassembled WGS sequence"/>
</dbReference>
<reference evidence="9" key="1">
    <citation type="journal article" date="2023" name="Insect Mol. Biol.">
        <title>Genome sequencing provides insights into the evolution of gene families encoding plant cell wall-degrading enzymes in longhorned beetles.</title>
        <authorList>
            <person name="Shin N.R."/>
            <person name="Okamura Y."/>
            <person name="Kirsch R."/>
            <person name="Pauchet Y."/>
        </authorList>
    </citation>
    <scope>NUCLEOTIDE SEQUENCE</scope>
    <source>
        <strain evidence="9">MMC_N1</strain>
    </source>
</reference>
<dbReference type="Pfam" id="PF13909">
    <property type="entry name" value="zf-H2C2_5"/>
    <property type="match status" value="1"/>
</dbReference>
<evidence type="ECO:0000313" key="9">
    <source>
        <dbReference type="EMBL" id="KAJ8973677.1"/>
    </source>
</evidence>
<dbReference type="PROSITE" id="PS50157">
    <property type="entry name" value="ZINC_FINGER_C2H2_2"/>
    <property type="match status" value="6"/>
</dbReference>
<keyword evidence="2" id="KW-0479">Metal-binding</keyword>
<feature type="domain" description="C2H2-type" evidence="8">
    <location>
        <begin position="571"/>
        <end position="598"/>
    </location>
</feature>
<dbReference type="SUPFAM" id="SSF57667">
    <property type="entry name" value="beta-beta-alpha zinc fingers"/>
    <property type="match status" value="5"/>
</dbReference>
<organism evidence="9 10">
    <name type="scientific">Molorchus minor</name>
    <dbReference type="NCBI Taxonomy" id="1323400"/>
    <lineage>
        <taxon>Eukaryota</taxon>
        <taxon>Metazoa</taxon>
        <taxon>Ecdysozoa</taxon>
        <taxon>Arthropoda</taxon>
        <taxon>Hexapoda</taxon>
        <taxon>Insecta</taxon>
        <taxon>Pterygota</taxon>
        <taxon>Neoptera</taxon>
        <taxon>Endopterygota</taxon>
        <taxon>Coleoptera</taxon>
        <taxon>Polyphaga</taxon>
        <taxon>Cucujiformia</taxon>
        <taxon>Chrysomeloidea</taxon>
        <taxon>Cerambycidae</taxon>
        <taxon>Lamiinae</taxon>
        <taxon>Monochamini</taxon>
        <taxon>Molorchus</taxon>
    </lineage>
</organism>
<dbReference type="InterPro" id="IPR012934">
    <property type="entry name" value="Znf_AD"/>
</dbReference>
<dbReference type="SMART" id="SM00868">
    <property type="entry name" value="zf-AD"/>
    <property type="match status" value="2"/>
</dbReference>
<dbReference type="InterPro" id="IPR036236">
    <property type="entry name" value="Znf_C2H2_sf"/>
</dbReference>
<keyword evidence="4 7" id="KW-0863">Zinc-finger</keyword>
<keyword evidence="5" id="KW-0862">Zinc</keyword>
<dbReference type="InterPro" id="IPR013087">
    <property type="entry name" value="Znf_C2H2_type"/>
</dbReference>
<dbReference type="EMBL" id="JAPWTJ010001133">
    <property type="protein sequence ID" value="KAJ8973677.1"/>
    <property type="molecule type" value="Genomic_DNA"/>
</dbReference>
<evidence type="ECO:0000256" key="6">
    <source>
        <dbReference type="ARBA" id="ARBA00023242"/>
    </source>
</evidence>
<dbReference type="PANTHER" id="PTHR16515:SF66">
    <property type="entry name" value="C2H2-TYPE DOMAIN-CONTAINING PROTEIN"/>
    <property type="match status" value="1"/>
</dbReference>
<gene>
    <name evidence="9" type="ORF">NQ317_011797</name>
</gene>
<keyword evidence="3" id="KW-0677">Repeat</keyword>
<feature type="domain" description="C2H2-type" evidence="8">
    <location>
        <begin position="513"/>
        <end position="540"/>
    </location>
</feature>
<feature type="domain" description="C2H2-type" evidence="8">
    <location>
        <begin position="602"/>
        <end position="629"/>
    </location>
</feature>
<accession>A0ABQ9J6X4</accession>
<evidence type="ECO:0000256" key="2">
    <source>
        <dbReference type="ARBA" id="ARBA00022723"/>
    </source>
</evidence>
<feature type="domain" description="C2H2-type" evidence="8">
    <location>
        <begin position="366"/>
        <end position="393"/>
    </location>
</feature>
<dbReference type="SMART" id="SM00355">
    <property type="entry name" value="ZnF_C2H2"/>
    <property type="match status" value="10"/>
</dbReference>
<keyword evidence="10" id="KW-1185">Reference proteome</keyword>
<dbReference type="InterPro" id="IPR050331">
    <property type="entry name" value="Zinc_finger"/>
</dbReference>
<comment type="subcellular location">
    <subcellularLocation>
        <location evidence="1">Nucleus</location>
    </subcellularLocation>
</comment>